<feature type="non-terminal residue" evidence="1">
    <location>
        <position position="1"/>
    </location>
</feature>
<dbReference type="AlphaFoldDB" id="A0A8J2NJZ6"/>
<gene>
    <name evidence="1" type="ORF">AFUS01_LOCUS2025</name>
</gene>
<comment type="caution">
    <text evidence="1">The sequence shown here is derived from an EMBL/GenBank/DDBJ whole genome shotgun (WGS) entry which is preliminary data.</text>
</comment>
<keyword evidence="2" id="KW-1185">Reference proteome</keyword>
<proteinExistence type="predicted"/>
<evidence type="ECO:0000313" key="2">
    <source>
        <dbReference type="Proteomes" id="UP000708208"/>
    </source>
</evidence>
<name>A0A8J2NJZ6_9HEXA</name>
<sequence length="80" mass="8863">NLTDKVSPEDVSVTEFIHIVDLEGLPFSKCPLTRASFTFEIWEDVLEQLPGISSGNAKLTCGSIYEEFTGSNLIILQKVM</sequence>
<evidence type="ECO:0000313" key="1">
    <source>
        <dbReference type="EMBL" id="CAG7670282.1"/>
    </source>
</evidence>
<protein>
    <submittedName>
        <fullName evidence="1">Uncharacterized protein</fullName>
    </submittedName>
</protein>
<dbReference type="Proteomes" id="UP000708208">
    <property type="component" value="Unassembled WGS sequence"/>
</dbReference>
<reference evidence="1" key="1">
    <citation type="submission" date="2021-06" db="EMBL/GenBank/DDBJ databases">
        <authorList>
            <person name="Hodson N. C."/>
            <person name="Mongue J. A."/>
            <person name="Jaron S. K."/>
        </authorList>
    </citation>
    <scope>NUCLEOTIDE SEQUENCE</scope>
</reference>
<organism evidence="1 2">
    <name type="scientific">Allacma fusca</name>
    <dbReference type="NCBI Taxonomy" id="39272"/>
    <lineage>
        <taxon>Eukaryota</taxon>
        <taxon>Metazoa</taxon>
        <taxon>Ecdysozoa</taxon>
        <taxon>Arthropoda</taxon>
        <taxon>Hexapoda</taxon>
        <taxon>Collembola</taxon>
        <taxon>Symphypleona</taxon>
        <taxon>Sminthuridae</taxon>
        <taxon>Allacma</taxon>
    </lineage>
</organism>
<dbReference type="EMBL" id="CAJVCH010011373">
    <property type="protein sequence ID" value="CAG7670282.1"/>
    <property type="molecule type" value="Genomic_DNA"/>
</dbReference>
<accession>A0A8J2NJZ6</accession>